<dbReference type="Pfam" id="PF23559">
    <property type="entry name" value="WHD_DRP"/>
    <property type="match status" value="1"/>
</dbReference>
<dbReference type="PANTHER" id="PTHR23155:SF1205">
    <property type="entry name" value="DISEASE RESISTANCE PROTEIN RPM1"/>
    <property type="match status" value="1"/>
</dbReference>
<name>A0AAW1IJR4_SAPOF</name>
<dbReference type="SUPFAM" id="SSF52058">
    <property type="entry name" value="L domain-like"/>
    <property type="match status" value="1"/>
</dbReference>
<dbReference type="InterPro" id="IPR002182">
    <property type="entry name" value="NB-ARC"/>
</dbReference>
<evidence type="ECO:0008006" key="10">
    <source>
        <dbReference type="Google" id="ProtNLM"/>
    </source>
</evidence>
<dbReference type="InterPro" id="IPR038005">
    <property type="entry name" value="RX-like_CC"/>
</dbReference>
<dbReference type="PANTHER" id="PTHR23155">
    <property type="entry name" value="DISEASE RESISTANCE PROTEIN RP"/>
    <property type="match status" value="1"/>
</dbReference>
<protein>
    <recommendedName>
        <fullName evidence="10">Disease resistance protein RPM1</fullName>
    </recommendedName>
</protein>
<gene>
    <name evidence="8" type="ORF">RND81_09G071800</name>
</gene>
<evidence type="ECO:0000259" key="7">
    <source>
        <dbReference type="Pfam" id="PF23598"/>
    </source>
</evidence>
<evidence type="ECO:0000313" key="8">
    <source>
        <dbReference type="EMBL" id="KAK9689623.1"/>
    </source>
</evidence>
<accession>A0AAW1IJR4</accession>
<evidence type="ECO:0000256" key="3">
    <source>
        <dbReference type="ARBA" id="ARBA00022821"/>
    </source>
</evidence>
<feature type="domain" description="Disease resistance R13L4/SHOC-2-like LRR" evidence="7">
    <location>
        <begin position="555"/>
        <end position="887"/>
    </location>
</feature>
<dbReference type="GO" id="GO:0098542">
    <property type="term" value="P:defense response to other organism"/>
    <property type="evidence" value="ECO:0007669"/>
    <property type="project" value="TreeGrafter"/>
</dbReference>
<dbReference type="EMBL" id="JBDFQZ010000009">
    <property type="protein sequence ID" value="KAK9689623.1"/>
    <property type="molecule type" value="Genomic_DNA"/>
</dbReference>
<organism evidence="8 9">
    <name type="scientific">Saponaria officinalis</name>
    <name type="common">Common soapwort</name>
    <name type="synonym">Lychnis saponaria</name>
    <dbReference type="NCBI Taxonomy" id="3572"/>
    <lineage>
        <taxon>Eukaryota</taxon>
        <taxon>Viridiplantae</taxon>
        <taxon>Streptophyta</taxon>
        <taxon>Embryophyta</taxon>
        <taxon>Tracheophyta</taxon>
        <taxon>Spermatophyta</taxon>
        <taxon>Magnoliopsida</taxon>
        <taxon>eudicotyledons</taxon>
        <taxon>Gunneridae</taxon>
        <taxon>Pentapetalae</taxon>
        <taxon>Caryophyllales</taxon>
        <taxon>Caryophyllaceae</taxon>
        <taxon>Caryophylleae</taxon>
        <taxon>Saponaria</taxon>
    </lineage>
</organism>
<dbReference type="Gene3D" id="1.20.5.4130">
    <property type="match status" value="1"/>
</dbReference>
<dbReference type="Pfam" id="PF00931">
    <property type="entry name" value="NB-ARC"/>
    <property type="match status" value="1"/>
</dbReference>
<proteinExistence type="predicted"/>
<dbReference type="PRINTS" id="PR00364">
    <property type="entry name" value="DISEASERSIST"/>
</dbReference>
<sequence length="931" mass="105674">MGDIYGAIGAVIQTLTPLVLGEVSLYAGLKDDVNAIKNVLQSISVFLKHAEERAEGDDGAKEWVRQVRMLAYDIEDAIERYHLFVRETSYSRAIQYLSFEVRTMASTIKGLRAAALEIASTRDSLRFTDRAYDKQVHFPLTTSYHNCTINTDVDAVGDDVAKGEIIELLRLQHLSSTRPSTIAVVGMRGLGKTTVVNSVYHDKMVRSYFPNRAWIPVSQPKRISDILRSMMMQFNGASKVISVGELTSMDKGSLQKLVRTYLKDKRYMVVFDDVQYGDTELCTHMKHVLPVNNEGIKILMTTRYENVAYAWLDGSINGMYKLKPLPSERAWELFCKKTFTSSGGSCPTTLNDLARGIVRKCGGLPPAIISLSRLLSAKSNDMNEWKKIRQSLGYYLATHRQLSGVNKTFMESYYDLPFYLKPCFLYFGLFPKGQPIERKRLIRLWIAEGFITSENKGNLTLEDIAEDYINDLINTSMIEVKHSHPCGKVKSLGLVSEFLHEMILSKLDELSFCKILAKNDSIGNETSRRLSIHKNHNSKAPDFLDSIAHSKSSIRSLFIIEVALVIIPKVFSKAFIKSINLLKVLDLYNAPVDVIPKEVGTLLNLRYFSLRCTRVSELPSSIGKLEYLQTLDLKQSFISQLPKEINQLSRLRHLLGYSYEYDFGFSGHCLKINGVTMPEGSLNKCLELQKIGFLDLSLGHRTWATELRNLKQLRNLGIIGLDKNKSEALCSVIDEMKYLQSINIFSKSKRESIDLATVTSPPTTLKRLCLNGPLLSFPTWIFELHCLVKIRLRWSNLHDDPIETLQLLPNLVDLQLLEAYVGQHLRIAGHGFQKLKILHLLDLHALKSLSITKGALPLLQEMSIGESKNLQIPSGIKHLSTLRTLNFYNMPLTFTNRILPGETYYSIVKHIRNVFFHNKHPKGYWQIYTLR</sequence>
<dbReference type="InterPro" id="IPR042197">
    <property type="entry name" value="Apaf_helical"/>
</dbReference>
<reference evidence="8" key="1">
    <citation type="submission" date="2024-03" db="EMBL/GenBank/DDBJ databases">
        <title>WGS assembly of Saponaria officinalis var. Norfolk2.</title>
        <authorList>
            <person name="Jenkins J."/>
            <person name="Shu S."/>
            <person name="Grimwood J."/>
            <person name="Barry K."/>
            <person name="Goodstein D."/>
            <person name="Schmutz J."/>
            <person name="Leebens-Mack J."/>
            <person name="Osbourn A."/>
        </authorList>
    </citation>
    <scope>NUCLEOTIDE SEQUENCE [LARGE SCALE GENOMIC DNA]</scope>
    <source>
        <strain evidence="8">JIC</strain>
    </source>
</reference>
<comment type="caution">
    <text evidence="8">The sequence shown here is derived from an EMBL/GenBank/DDBJ whole genome shotgun (WGS) entry which is preliminary data.</text>
</comment>
<dbReference type="Gene3D" id="1.10.8.430">
    <property type="entry name" value="Helical domain of apoptotic protease-activating factors"/>
    <property type="match status" value="1"/>
</dbReference>
<dbReference type="InterPro" id="IPR044974">
    <property type="entry name" value="Disease_R_plants"/>
</dbReference>
<dbReference type="Gene3D" id="3.40.50.300">
    <property type="entry name" value="P-loop containing nucleotide triphosphate hydrolases"/>
    <property type="match status" value="1"/>
</dbReference>
<feature type="domain" description="NB-ARC" evidence="4">
    <location>
        <begin position="172"/>
        <end position="341"/>
    </location>
</feature>
<evidence type="ECO:0000313" key="9">
    <source>
        <dbReference type="Proteomes" id="UP001443914"/>
    </source>
</evidence>
<dbReference type="Pfam" id="PF23598">
    <property type="entry name" value="LRR_14"/>
    <property type="match status" value="1"/>
</dbReference>
<dbReference type="Pfam" id="PF18052">
    <property type="entry name" value="Rx_N"/>
    <property type="match status" value="1"/>
</dbReference>
<keyword evidence="1" id="KW-0677">Repeat</keyword>
<dbReference type="InterPro" id="IPR032675">
    <property type="entry name" value="LRR_dom_sf"/>
</dbReference>
<dbReference type="InterPro" id="IPR036388">
    <property type="entry name" value="WH-like_DNA-bd_sf"/>
</dbReference>
<dbReference type="FunFam" id="1.10.10.10:FF:000322">
    <property type="entry name" value="Probable disease resistance protein At1g63360"/>
    <property type="match status" value="1"/>
</dbReference>
<dbReference type="InterPro" id="IPR027417">
    <property type="entry name" value="P-loop_NTPase"/>
</dbReference>
<dbReference type="GO" id="GO:0043531">
    <property type="term" value="F:ADP binding"/>
    <property type="evidence" value="ECO:0007669"/>
    <property type="project" value="InterPro"/>
</dbReference>
<feature type="domain" description="Disease resistance N-terminal" evidence="5">
    <location>
        <begin position="7"/>
        <end position="87"/>
    </location>
</feature>
<dbReference type="Gene3D" id="3.80.10.10">
    <property type="entry name" value="Ribonuclease Inhibitor"/>
    <property type="match status" value="1"/>
</dbReference>
<feature type="domain" description="Disease resistance protein winged helix" evidence="6">
    <location>
        <begin position="429"/>
        <end position="503"/>
    </location>
</feature>
<dbReference type="AlphaFoldDB" id="A0AAW1IJR4"/>
<dbReference type="InterPro" id="IPR058922">
    <property type="entry name" value="WHD_DRP"/>
</dbReference>
<dbReference type="Proteomes" id="UP001443914">
    <property type="component" value="Unassembled WGS sequence"/>
</dbReference>
<dbReference type="InterPro" id="IPR055414">
    <property type="entry name" value="LRR_R13L4/SHOC2-like"/>
</dbReference>
<evidence type="ECO:0000256" key="2">
    <source>
        <dbReference type="ARBA" id="ARBA00022741"/>
    </source>
</evidence>
<dbReference type="Gene3D" id="1.10.10.10">
    <property type="entry name" value="Winged helix-like DNA-binding domain superfamily/Winged helix DNA-binding domain"/>
    <property type="match status" value="1"/>
</dbReference>
<evidence type="ECO:0000259" key="4">
    <source>
        <dbReference type="Pfam" id="PF00931"/>
    </source>
</evidence>
<evidence type="ECO:0000259" key="5">
    <source>
        <dbReference type="Pfam" id="PF18052"/>
    </source>
</evidence>
<dbReference type="SUPFAM" id="SSF52540">
    <property type="entry name" value="P-loop containing nucleoside triphosphate hydrolases"/>
    <property type="match status" value="1"/>
</dbReference>
<keyword evidence="2" id="KW-0547">Nucleotide-binding</keyword>
<dbReference type="CDD" id="cd14798">
    <property type="entry name" value="RX-CC_like"/>
    <property type="match status" value="1"/>
</dbReference>
<evidence type="ECO:0000256" key="1">
    <source>
        <dbReference type="ARBA" id="ARBA00022737"/>
    </source>
</evidence>
<keyword evidence="3" id="KW-0611">Plant defense</keyword>
<dbReference type="InterPro" id="IPR041118">
    <property type="entry name" value="Rx_N"/>
</dbReference>
<evidence type="ECO:0000259" key="6">
    <source>
        <dbReference type="Pfam" id="PF23559"/>
    </source>
</evidence>
<keyword evidence="9" id="KW-1185">Reference proteome</keyword>